<dbReference type="InterPro" id="IPR003265">
    <property type="entry name" value="HhH-GPD_domain"/>
</dbReference>
<evidence type="ECO:0000313" key="12">
    <source>
        <dbReference type="Proteomes" id="UP001289374"/>
    </source>
</evidence>
<dbReference type="GO" id="GO:0019104">
    <property type="term" value="F:DNA N-glycosylase activity"/>
    <property type="evidence" value="ECO:0007669"/>
    <property type="project" value="InterPro"/>
</dbReference>
<evidence type="ECO:0000256" key="2">
    <source>
        <dbReference type="ARBA" id="ARBA00004123"/>
    </source>
</evidence>
<dbReference type="SMART" id="SM00478">
    <property type="entry name" value="ENDO3c"/>
    <property type="match status" value="1"/>
</dbReference>
<reference evidence="11" key="1">
    <citation type="submission" date="2020-06" db="EMBL/GenBank/DDBJ databases">
        <authorList>
            <person name="Li T."/>
            <person name="Hu X."/>
            <person name="Zhang T."/>
            <person name="Song X."/>
            <person name="Zhang H."/>
            <person name="Dai N."/>
            <person name="Sheng W."/>
            <person name="Hou X."/>
            <person name="Wei L."/>
        </authorList>
    </citation>
    <scope>NUCLEOTIDE SEQUENCE</scope>
    <source>
        <strain evidence="11">K16</strain>
        <tissue evidence="11">Leaf</tissue>
    </source>
</reference>
<dbReference type="SUPFAM" id="SSF48150">
    <property type="entry name" value="DNA-glycosylase"/>
    <property type="match status" value="1"/>
</dbReference>
<keyword evidence="7" id="KW-0238">DNA-binding</keyword>
<feature type="region of interest" description="Disordered" evidence="9">
    <location>
        <begin position="937"/>
        <end position="963"/>
    </location>
</feature>
<evidence type="ECO:0000256" key="8">
    <source>
        <dbReference type="ARBA" id="ARBA00023242"/>
    </source>
</evidence>
<dbReference type="InterPro" id="IPR023170">
    <property type="entry name" value="HhH_base_excis_C"/>
</dbReference>
<evidence type="ECO:0000256" key="5">
    <source>
        <dbReference type="ARBA" id="ARBA00023004"/>
    </source>
</evidence>
<dbReference type="Gene3D" id="1.10.340.30">
    <property type="entry name" value="Hypothetical protein, domain 2"/>
    <property type="match status" value="1"/>
</dbReference>
<comment type="caution">
    <text evidence="11">The sequence shown here is derived from an EMBL/GenBank/DDBJ whole genome shotgun (WGS) entry which is preliminary data.</text>
</comment>
<dbReference type="GO" id="GO:0005634">
    <property type="term" value="C:nucleus"/>
    <property type="evidence" value="ECO:0007669"/>
    <property type="project" value="UniProtKB-SubCell"/>
</dbReference>
<evidence type="ECO:0000256" key="3">
    <source>
        <dbReference type="ARBA" id="ARBA00005646"/>
    </source>
</evidence>
<feature type="region of interest" description="Disordered" evidence="9">
    <location>
        <begin position="1"/>
        <end position="47"/>
    </location>
</feature>
<comment type="cofactor">
    <cofactor evidence="1">
        <name>[4Fe-4S] cluster</name>
        <dbReference type="ChEBI" id="CHEBI:49883"/>
    </cofactor>
</comment>
<comment type="subcellular location">
    <subcellularLocation>
        <location evidence="2">Nucleus</location>
    </subcellularLocation>
</comment>
<keyword evidence="12" id="KW-1185">Reference proteome</keyword>
<organism evidence="11 12">
    <name type="scientific">Sesamum angolense</name>
    <dbReference type="NCBI Taxonomy" id="2727404"/>
    <lineage>
        <taxon>Eukaryota</taxon>
        <taxon>Viridiplantae</taxon>
        <taxon>Streptophyta</taxon>
        <taxon>Embryophyta</taxon>
        <taxon>Tracheophyta</taxon>
        <taxon>Spermatophyta</taxon>
        <taxon>Magnoliopsida</taxon>
        <taxon>eudicotyledons</taxon>
        <taxon>Gunneridae</taxon>
        <taxon>Pentapetalae</taxon>
        <taxon>asterids</taxon>
        <taxon>lamiids</taxon>
        <taxon>Lamiales</taxon>
        <taxon>Pedaliaceae</taxon>
        <taxon>Sesamum</taxon>
    </lineage>
</organism>
<feature type="domain" description="HhH-GPD" evidence="10">
    <location>
        <begin position="516"/>
        <end position="671"/>
    </location>
</feature>
<evidence type="ECO:0000256" key="1">
    <source>
        <dbReference type="ARBA" id="ARBA00001966"/>
    </source>
</evidence>
<dbReference type="GO" id="GO:0016829">
    <property type="term" value="F:lyase activity"/>
    <property type="evidence" value="ECO:0007669"/>
    <property type="project" value="UniProtKB-KW"/>
</dbReference>
<dbReference type="Pfam" id="PF15628">
    <property type="entry name" value="RRM_DME"/>
    <property type="match status" value="1"/>
</dbReference>
<keyword evidence="8" id="KW-0539">Nucleus</keyword>
<evidence type="ECO:0000259" key="10">
    <source>
        <dbReference type="SMART" id="SM00478"/>
    </source>
</evidence>
<dbReference type="GO" id="GO:0003677">
    <property type="term" value="F:DNA binding"/>
    <property type="evidence" value="ECO:0007669"/>
    <property type="project" value="UniProtKB-KW"/>
</dbReference>
<keyword evidence="4" id="KW-0479">Metal-binding</keyword>
<dbReference type="GO" id="GO:0141166">
    <property type="term" value="P:chromosomal 5-methylcytosine DNA demethylation pathway"/>
    <property type="evidence" value="ECO:0007669"/>
    <property type="project" value="InterPro"/>
</dbReference>
<dbReference type="GO" id="GO:0006284">
    <property type="term" value="P:base-excision repair"/>
    <property type="evidence" value="ECO:0007669"/>
    <property type="project" value="InterPro"/>
</dbReference>
<evidence type="ECO:0000256" key="4">
    <source>
        <dbReference type="ARBA" id="ARBA00022723"/>
    </source>
</evidence>
<name>A0AAE1X9C6_9LAMI</name>
<evidence type="ECO:0000313" key="11">
    <source>
        <dbReference type="EMBL" id="KAK4407650.1"/>
    </source>
</evidence>
<dbReference type="InterPro" id="IPR044811">
    <property type="entry name" value="DME/ROS1"/>
</dbReference>
<evidence type="ECO:0000256" key="7">
    <source>
        <dbReference type="ARBA" id="ARBA00023125"/>
    </source>
</evidence>
<dbReference type="InterPro" id="IPR028925">
    <property type="entry name" value="RRM_DME"/>
</dbReference>
<dbReference type="Proteomes" id="UP001289374">
    <property type="component" value="Unassembled WGS sequence"/>
</dbReference>
<proteinExistence type="inferred from homology"/>
<dbReference type="InterPro" id="IPR011257">
    <property type="entry name" value="DNA_glycosylase"/>
</dbReference>
<dbReference type="GO" id="GO:0035514">
    <property type="term" value="F:DNA demethylase activity"/>
    <property type="evidence" value="ECO:0007669"/>
    <property type="project" value="InterPro"/>
</dbReference>
<sequence length="1029" mass="118288">MGKSSDEDIVLVETPARGESSRDFSQKYRRRRGKCKQEPKDSMNNDGAHLAEVGSILGFPDDENKDEISCLGSEKGDTNIFTDIKTPEGPVFGKRSRENDVGIDKKLIVRRGTGNLVPKVDFCVQPDDILGPRTPDAVTTKHPKRQTEQPEDVLQVRRVSGKSSNLETEQFTYECKEPDKKSCRRSLSLEMEMFKRKGQSDLMIDEDCDDVCHNIDDKSASDISVWSSEGQDHAVKITENVHGREKLGCLQDVLVYHRRKSQDVLVYGRKQVRKELLVYQRRKKQAVRKELLVYQRRRRQVGKHVENTNMSKEKKLVCCSPSTRICKGPKKRVLKEMPRPVLMISKHPRSRKQIKKSLERSKSKKGLVRLRPKMQSIPKVDLDEKTVREWKILMYNQDSKELEEDDEWERERWEKERKLFFDQVKSFISNMQFIQGEMHFSHWKGSVIDSIVGAYLTQNVSDTLSSSAFISLAAKYPVGATRVNSRSKSVQKRKSKDICFKTDTNSERKRMKKEHNVIDWNALRKNCPEDDRGKYGTLDALDWDAVRMAEVDDIAEAIKKRGMNNNLAARIKNCLNTLERDLGSIDLEWIRDVPPHKAKEYLLSIRGLGLKSVECIRLLTLLHQAFPIDTNAGRVAVRLGWVPLQPLPEGQEFHLLKEYELHCQMITIGKVFCTKRNPNCNACPMRAECKHYASFLASTQPSLPDIQEKDDANLSDPMALAESHMMIEVSDWDAKEPVERDIEDFGLDEIPEIIIDDRKLKENIQKFINKRNIPLQEAEMSNTLRVLTSESGSIHVTKLKNLSYLRTQHQVYVLPDSHYVLAGLEEREPRDSCPYLLAIWTPENVNKNEYISQEDTVYGTLLVPSRTAMRGIFPLNGTYFQANEVFADDESSEIPIKVPRESIWHLPCTILYCGSNISTICRGMKTHEVQNCFRRGKQEKRNHSHKDSISRWVRPKNQGGRRRTDKAIKRFLVRNIVEQAAAAVQVSRKPVLLIVGISVFLVRNIVEQAAARDVQESCAFDRKHFCVLE</sequence>
<dbReference type="GO" id="GO:0046872">
    <property type="term" value="F:metal ion binding"/>
    <property type="evidence" value="ECO:0007669"/>
    <property type="project" value="UniProtKB-KW"/>
</dbReference>
<keyword evidence="6" id="KW-0411">Iron-sulfur</keyword>
<accession>A0AAE1X9C6</accession>
<keyword evidence="11" id="KW-0456">Lyase</keyword>
<keyword evidence="5" id="KW-0408">Iron</keyword>
<reference evidence="11" key="2">
    <citation type="journal article" date="2024" name="Plant">
        <title>Genomic evolution and insights into agronomic trait innovations of Sesamum species.</title>
        <authorList>
            <person name="Miao H."/>
            <person name="Wang L."/>
            <person name="Qu L."/>
            <person name="Liu H."/>
            <person name="Sun Y."/>
            <person name="Le M."/>
            <person name="Wang Q."/>
            <person name="Wei S."/>
            <person name="Zheng Y."/>
            <person name="Lin W."/>
            <person name="Duan Y."/>
            <person name="Cao H."/>
            <person name="Xiong S."/>
            <person name="Wang X."/>
            <person name="Wei L."/>
            <person name="Li C."/>
            <person name="Ma Q."/>
            <person name="Ju M."/>
            <person name="Zhao R."/>
            <person name="Li G."/>
            <person name="Mu C."/>
            <person name="Tian Q."/>
            <person name="Mei H."/>
            <person name="Zhang T."/>
            <person name="Gao T."/>
            <person name="Zhang H."/>
        </authorList>
    </citation>
    <scope>NUCLEOTIDE SEQUENCE</scope>
    <source>
        <strain evidence="11">K16</strain>
    </source>
</reference>
<dbReference type="InterPro" id="IPR003651">
    <property type="entry name" value="Endonuclease3_FeS-loop_motif"/>
</dbReference>
<dbReference type="AlphaFoldDB" id="A0AAE1X9C6"/>
<comment type="similarity">
    <text evidence="3">Belongs to the DNA glycosylase family. DEMETER subfamily.</text>
</comment>
<dbReference type="EMBL" id="JACGWL010000002">
    <property type="protein sequence ID" value="KAK4407650.1"/>
    <property type="molecule type" value="Genomic_DNA"/>
</dbReference>
<dbReference type="PANTHER" id="PTHR46213:SF13">
    <property type="entry name" value="DEMETER-LIKE PROTEIN 2-RELATED"/>
    <property type="match status" value="1"/>
</dbReference>
<dbReference type="SMART" id="SM00525">
    <property type="entry name" value="FES"/>
    <property type="match status" value="1"/>
</dbReference>
<dbReference type="GO" id="GO:0051539">
    <property type="term" value="F:4 iron, 4 sulfur cluster binding"/>
    <property type="evidence" value="ECO:0007669"/>
    <property type="project" value="InterPro"/>
</dbReference>
<feature type="compositionally biased region" description="Basic and acidic residues" evidence="9">
    <location>
        <begin position="939"/>
        <end position="949"/>
    </location>
</feature>
<dbReference type="Gene3D" id="1.10.1670.10">
    <property type="entry name" value="Helix-hairpin-Helix base-excision DNA repair enzymes (C-terminal)"/>
    <property type="match status" value="1"/>
</dbReference>
<protein>
    <submittedName>
        <fullName evidence="11">DNA glycosylase/AP lyase ROS1</fullName>
    </submittedName>
</protein>
<dbReference type="PANTHER" id="PTHR46213">
    <property type="entry name" value="TRANSCRIPTIONAL ACTIVATOR DEMETER"/>
    <property type="match status" value="1"/>
</dbReference>
<evidence type="ECO:0000256" key="6">
    <source>
        <dbReference type="ARBA" id="ARBA00023014"/>
    </source>
</evidence>
<evidence type="ECO:0000256" key="9">
    <source>
        <dbReference type="SAM" id="MobiDB-lite"/>
    </source>
</evidence>
<gene>
    <name evidence="11" type="ORF">Sango_0346000</name>
</gene>